<dbReference type="InterPro" id="IPR035986">
    <property type="entry name" value="PKD_dom_sf"/>
</dbReference>
<comment type="caution">
    <text evidence="1">The sequence shown here is derived from an EMBL/GenBank/DDBJ whole genome shotgun (WGS) entry which is preliminary data.</text>
</comment>
<dbReference type="Proteomes" id="UP001226867">
    <property type="component" value="Unassembled WGS sequence"/>
</dbReference>
<proteinExistence type="predicted"/>
<organism evidence="1 2">
    <name type="scientific">Variovorax ginsengisoli</name>
    <dbReference type="NCBI Taxonomy" id="363844"/>
    <lineage>
        <taxon>Bacteria</taxon>
        <taxon>Pseudomonadati</taxon>
        <taxon>Pseudomonadota</taxon>
        <taxon>Betaproteobacteria</taxon>
        <taxon>Burkholderiales</taxon>
        <taxon>Comamonadaceae</taxon>
        <taxon>Variovorax</taxon>
    </lineage>
</organism>
<accession>A0ABT9SEX9</accession>
<evidence type="ECO:0000313" key="2">
    <source>
        <dbReference type="Proteomes" id="UP001226867"/>
    </source>
</evidence>
<name>A0ABT9SEX9_9BURK</name>
<dbReference type="EMBL" id="JAUSRO010000023">
    <property type="protein sequence ID" value="MDP9902921.1"/>
    <property type="molecule type" value="Genomic_DNA"/>
</dbReference>
<sequence>MTLDASTSSDPDGNSLTFAWTLVVPQGSKSAILNPTGSLATFIPDIAGTYTAGVTAKDALTTSAPATANVIATAPASSTPQIVVNTAEPLSSTVQLTLSTAVTGTVSWYVDLQLLGAGGAAANSPIAWNTAQVANGPHLIVAQIQRPNGTTDEVRRTVTVNNSAVVLNARAVGTRGSVSVDVTASSPSGIASVSLSIDGGPAATLNAPNACVSRFCSANDGYRFAFDAAVLGSGAHTAVVIATDSVGATKQMTVPFPISNAPIVTVSSPLDGALVSGSLQIDGTASTDKAGTLTITATLGSLEVLRTTSRVFTGAFDLTGVTPGPYTLTIRATDVDKVVGEITRTVVVKSAAAPAPVPLFSLPAGASLLAVDGSSLLYTVAGGAVVLRDMNTAAEVTLARSAQIQYSAGWQISGGRVYAGGQDTDCNSGFFVCIYEWLPDGTVSNLTNANPAATGYQQNPVAKDGFVVWSNSSTGYTIYSASARTFTQVSLPQGANYIGNNAFDLSVSGNVLRLFFWAQTGGSGSTSSFEVYEWRSDTASTTQLTSNGLRNVSVQTDGARVAWQRTPLDGGDGTVTLFTAPATGGVATAVSTNALATSQYFLKEGVLAWVESANTVRMLKANTSTTSATLSTNSTSKLVGSGGGRVVFSEQNKLYSWSSASGATTLQSDTVPTQTFVSRNGALVYRINSSVYRVVLP</sequence>
<protein>
    <submittedName>
        <fullName evidence="1">Uncharacterized protein</fullName>
    </submittedName>
</protein>
<gene>
    <name evidence="1" type="ORF">J2W36_005199</name>
</gene>
<dbReference type="InterPro" id="IPR013783">
    <property type="entry name" value="Ig-like_fold"/>
</dbReference>
<evidence type="ECO:0000313" key="1">
    <source>
        <dbReference type="EMBL" id="MDP9902921.1"/>
    </source>
</evidence>
<dbReference type="SUPFAM" id="SSF49299">
    <property type="entry name" value="PKD domain"/>
    <property type="match status" value="1"/>
</dbReference>
<dbReference type="Gene3D" id="2.60.40.10">
    <property type="entry name" value="Immunoglobulins"/>
    <property type="match status" value="2"/>
</dbReference>
<dbReference type="SUPFAM" id="SSF82171">
    <property type="entry name" value="DPP6 N-terminal domain-like"/>
    <property type="match status" value="1"/>
</dbReference>
<reference evidence="1 2" key="1">
    <citation type="submission" date="2023-07" db="EMBL/GenBank/DDBJ databases">
        <title>Sorghum-associated microbial communities from plants grown in Nebraska, USA.</title>
        <authorList>
            <person name="Schachtman D."/>
        </authorList>
    </citation>
    <scope>NUCLEOTIDE SEQUENCE [LARGE SCALE GENOMIC DNA]</scope>
    <source>
        <strain evidence="1 2">DS1607</strain>
    </source>
</reference>
<keyword evidence="2" id="KW-1185">Reference proteome</keyword>